<dbReference type="Proteomes" id="UP000249254">
    <property type="component" value="Unassembled WGS sequence"/>
</dbReference>
<dbReference type="InterPro" id="IPR012347">
    <property type="entry name" value="Ferritin-like"/>
</dbReference>
<proteinExistence type="predicted"/>
<sequence>MNLKTLVASAAVSLILPAAAHAQAAKPNDAQIAHIAYTAGAIDVAAGKQALAKSKDKQVRAFAAEMVRDHTAVNDKALALVKKLGVTPQDNPTSASLQTGASAKLKSLAQLSGPAFDKAYVANEVAFHKTVNGALQSTLIPDAQNGELKSLLQSGLKLFEEHQHHAEMLAHGMK</sequence>
<accession>A0A328ALQ4</accession>
<dbReference type="EMBL" id="QFYQ01000001">
    <property type="protein sequence ID" value="RAK54354.1"/>
    <property type="molecule type" value="Genomic_DNA"/>
</dbReference>
<evidence type="ECO:0000313" key="3">
    <source>
        <dbReference type="EMBL" id="RAK54354.1"/>
    </source>
</evidence>
<dbReference type="AlphaFoldDB" id="A0A328ALQ4"/>
<keyword evidence="4" id="KW-1185">Reference proteome</keyword>
<evidence type="ECO:0000256" key="1">
    <source>
        <dbReference type="SAM" id="SignalP"/>
    </source>
</evidence>
<name>A0A328ALQ4_9CAUL</name>
<dbReference type="InterPro" id="IPR025419">
    <property type="entry name" value="DUF4142"/>
</dbReference>
<protein>
    <recommendedName>
        <fullName evidence="2">DUF4142 domain-containing protein</fullName>
    </recommendedName>
</protein>
<dbReference type="PANTHER" id="PTHR38593:SF1">
    <property type="entry name" value="BLR2558 PROTEIN"/>
    <property type="match status" value="1"/>
</dbReference>
<feature type="chain" id="PRO_5016434701" description="DUF4142 domain-containing protein" evidence="1">
    <location>
        <begin position="25"/>
        <end position="174"/>
    </location>
</feature>
<feature type="signal peptide" evidence="1">
    <location>
        <begin position="1"/>
        <end position="24"/>
    </location>
</feature>
<gene>
    <name evidence="3" type="ORF">DJ017_07375</name>
</gene>
<feature type="domain" description="DUF4142" evidence="2">
    <location>
        <begin position="28"/>
        <end position="169"/>
    </location>
</feature>
<evidence type="ECO:0000259" key="2">
    <source>
        <dbReference type="Pfam" id="PF13628"/>
    </source>
</evidence>
<reference evidence="4" key="1">
    <citation type="submission" date="2018-05" db="EMBL/GenBank/DDBJ databases">
        <authorList>
            <person name="Li X."/>
        </authorList>
    </citation>
    <scope>NUCLEOTIDE SEQUENCE [LARGE SCALE GENOMIC DNA]</scope>
    <source>
        <strain evidence="4">LX32</strain>
    </source>
</reference>
<keyword evidence="1" id="KW-0732">Signal</keyword>
<dbReference type="OrthoDB" id="7867467at2"/>
<dbReference type="RefSeq" id="WP_111528105.1">
    <property type="nucleotide sequence ID" value="NZ_JBHRSG010000004.1"/>
</dbReference>
<dbReference type="Pfam" id="PF13628">
    <property type="entry name" value="DUF4142"/>
    <property type="match status" value="1"/>
</dbReference>
<organism evidence="3 4">
    <name type="scientific">Phenylobacterium soli</name>
    <dbReference type="NCBI Taxonomy" id="2170551"/>
    <lineage>
        <taxon>Bacteria</taxon>
        <taxon>Pseudomonadati</taxon>
        <taxon>Pseudomonadota</taxon>
        <taxon>Alphaproteobacteria</taxon>
        <taxon>Caulobacterales</taxon>
        <taxon>Caulobacteraceae</taxon>
        <taxon>Phenylobacterium</taxon>
    </lineage>
</organism>
<evidence type="ECO:0000313" key="4">
    <source>
        <dbReference type="Proteomes" id="UP000249254"/>
    </source>
</evidence>
<dbReference type="PANTHER" id="PTHR38593">
    <property type="entry name" value="BLR2558 PROTEIN"/>
    <property type="match status" value="1"/>
</dbReference>
<comment type="caution">
    <text evidence="3">The sequence shown here is derived from an EMBL/GenBank/DDBJ whole genome shotgun (WGS) entry which is preliminary data.</text>
</comment>
<dbReference type="Gene3D" id="1.20.1260.10">
    <property type="match status" value="1"/>
</dbReference>